<gene>
    <name evidence="1" type="ORF">XFF6991_30022</name>
</gene>
<evidence type="ECO:0000313" key="2">
    <source>
        <dbReference type="Proteomes" id="UP000234345"/>
    </source>
</evidence>
<comment type="caution">
    <text evidence="1">The sequence shown here is derived from an EMBL/GenBank/DDBJ whole genome shotgun (WGS) entry which is preliminary data.</text>
</comment>
<dbReference type="Proteomes" id="UP000234345">
    <property type="component" value="Unassembled WGS sequence"/>
</dbReference>
<name>A0A7Z7IY18_XANCH</name>
<organism evidence="1 2">
    <name type="scientific">Xanthomonas campestris pv. phaseoli</name>
    <dbReference type="NCBI Taxonomy" id="317013"/>
    <lineage>
        <taxon>Bacteria</taxon>
        <taxon>Pseudomonadati</taxon>
        <taxon>Pseudomonadota</taxon>
        <taxon>Gammaproteobacteria</taxon>
        <taxon>Lysobacterales</taxon>
        <taxon>Lysobacteraceae</taxon>
        <taxon>Xanthomonas</taxon>
    </lineage>
</organism>
<dbReference type="AlphaFoldDB" id="A0A7Z7IY18"/>
<proteinExistence type="predicted"/>
<protein>
    <submittedName>
        <fullName evidence="1">Uncharacterized protein</fullName>
    </submittedName>
</protein>
<sequence>MKTRPVAVLTDEGREVHIPNPGGGDYMTLCGLDGNDPRVGQYGVEACRLGEAVTCDQCKQLYLGVKSMRGLRFKS</sequence>
<reference evidence="1 2" key="1">
    <citation type="submission" date="2017-10" db="EMBL/GenBank/DDBJ databases">
        <authorList>
            <person name="Regsiter A."/>
            <person name="William W."/>
        </authorList>
    </citation>
    <scope>NUCLEOTIDE SEQUENCE [LARGE SCALE GENOMIC DNA]</scope>
    <source>
        <strain evidence="1 2">CFBP6991</strain>
    </source>
</reference>
<evidence type="ECO:0000313" key="1">
    <source>
        <dbReference type="EMBL" id="SOO23702.1"/>
    </source>
</evidence>
<dbReference type="EMBL" id="OCZC01000056">
    <property type="protein sequence ID" value="SOO23702.1"/>
    <property type="molecule type" value="Genomic_DNA"/>
</dbReference>
<accession>A0A7Z7IY18</accession>